<evidence type="ECO:0000313" key="2">
    <source>
        <dbReference type="EMBL" id="RAO78675.1"/>
    </source>
</evidence>
<accession>A0A328PFS0</accession>
<feature type="domain" description="Uroporphyrinogen decarboxylase (URO-D)" evidence="1">
    <location>
        <begin position="219"/>
        <end position="417"/>
    </location>
</feature>
<dbReference type="PANTHER" id="PTHR47099:SF1">
    <property type="entry name" value="METHYLCOBAMIDE:COM METHYLTRANSFERASE MTBA"/>
    <property type="match status" value="1"/>
</dbReference>
<dbReference type="RefSeq" id="WP_112094326.1">
    <property type="nucleotide sequence ID" value="NZ_QLOE01000009.1"/>
</dbReference>
<dbReference type="AlphaFoldDB" id="A0A328PFS0"/>
<dbReference type="Proteomes" id="UP000249782">
    <property type="component" value="Unassembled WGS sequence"/>
</dbReference>
<sequence>MDMEELRKEKLERLESALTCKEPDRVPILVFNDVFCGKYSGYTAQEIYFDYEKWKDATLNVAKNFNFDYIFTLNGLEGMFLFASFIEKAPEVAANMRFVTGPYHQILEDTYTRWPGIELKEDVHPQFIGKEIMKKEEYDKFIEAPIKFMHEVALPRICKNLANPGSMEYNTTLTRLGAEATNYGNATLQLIMELKNIGYPFFPMAHSYAPLDFLGDFLRDIKNVILDLYRDPETVKGAIEAITSHMIKTGTISGTIPPEVKEMFGTEIVWCFYPLHLTEYLKPELYNEYYWPSLLKVFKETIKAGLLPFVLFEGSHDTHLETLQSIPKHSIAGMFEKTDPRKVKEVIGDRMCIMYGPPNSLLIGSTPEKVHDWTRELLVDMKDDGGFILFPGVDAAGIAKDARPENIKAMIDAVEKYGKY</sequence>
<dbReference type="InterPro" id="IPR038071">
    <property type="entry name" value="UROD/MetE-like_sf"/>
</dbReference>
<reference evidence="2 3" key="1">
    <citation type="submission" date="2018-06" db="EMBL/GenBank/DDBJ databases">
        <title>Draft genome sequence of hyperthermophilic methanogen Methanothermobacter tenebrarum sp. MCM-B 1447.</title>
        <authorList>
            <person name="Pore S.D."/>
            <person name="Dagar S."/>
            <person name="Dhakephalkar P.K."/>
        </authorList>
    </citation>
    <scope>NUCLEOTIDE SEQUENCE [LARGE SCALE GENOMIC DNA]</scope>
    <source>
        <strain evidence="2 3">MCM B 1447</strain>
    </source>
</reference>
<dbReference type="InterPro" id="IPR000257">
    <property type="entry name" value="Uroporphyrinogen_deCOase"/>
</dbReference>
<dbReference type="SUPFAM" id="SSF51726">
    <property type="entry name" value="UROD/MetE-like"/>
    <property type="match status" value="1"/>
</dbReference>
<protein>
    <recommendedName>
        <fullName evidence="1">Uroporphyrinogen decarboxylase (URO-D) domain-containing protein</fullName>
    </recommendedName>
</protein>
<dbReference type="GO" id="GO:0004853">
    <property type="term" value="F:uroporphyrinogen decarboxylase activity"/>
    <property type="evidence" value="ECO:0007669"/>
    <property type="project" value="InterPro"/>
</dbReference>
<organism evidence="2 3">
    <name type="scientific">Methanothermobacter tenebrarum</name>
    <dbReference type="NCBI Taxonomy" id="680118"/>
    <lineage>
        <taxon>Archaea</taxon>
        <taxon>Methanobacteriati</taxon>
        <taxon>Methanobacteriota</taxon>
        <taxon>Methanomada group</taxon>
        <taxon>Methanobacteria</taxon>
        <taxon>Methanobacteriales</taxon>
        <taxon>Methanobacteriaceae</taxon>
        <taxon>Methanothermobacter</taxon>
    </lineage>
</organism>
<gene>
    <name evidence="2" type="ORF">DPC56_06790</name>
</gene>
<keyword evidence="3" id="KW-1185">Reference proteome</keyword>
<proteinExistence type="predicted"/>
<comment type="caution">
    <text evidence="2">The sequence shown here is derived from an EMBL/GenBank/DDBJ whole genome shotgun (WGS) entry which is preliminary data.</text>
</comment>
<evidence type="ECO:0000313" key="3">
    <source>
        <dbReference type="Proteomes" id="UP000249782"/>
    </source>
</evidence>
<dbReference type="GO" id="GO:0006779">
    <property type="term" value="P:porphyrin-containing compound biosynthetic process"/>
    <property type="evidence" value="ECO:0007669"/>
    <property type="project" value="InterPro"/>
</dbReference>
<name>A0A328PFS0_9EURY</name>
<dbReference type="EMBL" id="QLOE01000009">
    <property type="protein sequence ID" value="RAO78675.1"/>
    <property type="molecule type" value="Genomic_DNA"/>
</dbReference>
<evidence type="ECO:0000259" key="1">
    <source>
        <dbReference type="Pfam" id="PF01208"/>
    </source>
</evidence>
<dbReference type="InterPro" id="IPR052024">
    <property type="entry name" value="Methanogen_methyltrans"/>
</dbReference>
<dbReference type="PANTHER" id="PTHR47099">
    <property type="entry name" value="METHYLCOBAMIDE:COM METHYLTRANSFERASE MTBA"/>
    <property type="match status" value="1"/>
</dbReference>
<dbReference type="Pfam" id="PF01208">
    <property type="entry name" value="URO-D"/>
    <property type="match status" value="1"/>
</dbReference>
<dbReference type="Gene3D" id="3.20.20.210">
    <property type="match status" value="1"/>
</dbReference>
<dbReference type="OrthoDB" id="108701at2157"/>